<dbReference type="EMBL" id="BARU01021580">
    <property type="protein sequence ID" value="GAH47997.1"/>
    <property type="molecule type" value="Genomic_DNA"/>
</dbReference>
<proteinExistence type="inferred from homology"/>
<accession>X1FSR0</accession>
<comment type="similarity">
    <text evidence="1">Belongs to the phD/YefM antitoxin family.</text>
</comment>
<comment type="caution">
    <text evidence="3">The sequence shown here is derived from an EMBL/GenBank/DDBJ whole genome shotgun (WGS) entry which is preliminary data.</text>
</comment>
<gene>
    <name evidence="3" type="ORF">S03H2_35308</name>
</gene>
<evidence type="ECO:0000313" key="3">
    <source>
        <dbReference type="EMBL" id="GAH47997.1"/>
    </source>
</evidence>
<reference evidence="3" key="1">
    <citation type="journal article" date="2014" name="Front. Microbiol.">
        <title>High frequency of phylogenetically diverse reductive dehalogenase-homologous genes in deep subseafloor sedimentary metagenomes.</title>
        <authorList>
            <person name="Kawai M."/>
            <person name="Futagami T."/>
            <person name="Toyoda A."/>
            <person name="Takaki Y."/>
            <person name="Nishi S."/>
            <person name="Hori S."/>
            <person name="Arai W."/>
            <person name="Tsubouchi T."/>
            <person name="Morono Y."/>
            <person name="Uchiyama I."/>
            <person name="Ito T."/>
            <person name="Fujiyama A."/>
            <person name="Inagaki F."/>
            <person name="Takami H."/>
        </authorList>
    </citation>
    <scope>NUCLEOTIDE SEQUENCE</scope>
    <source>
        <strain evidence="3">Expedition CK06-06</strain>
    </source>
</reference>
<organism evidence="3">
    <name type="scientific">marine sediment metagenome</name>
    <dbReference type="NCBI Taxonomy" id="412755"/>
    <lineage>
        <taxon>unclassified sequences</taxon>
        <taxon>metagenomes</taxon>
        <taxon>ecological metagenomes</taxon>
    </lineage>
</organism>
<feature type="region of interest" description="Disordered" evidence="2">
    <location>
        <begin position="63"/>
        <end position="86"/>
    </location>
</feature>
<name>X1FSR0_9ZZZZ</name>
<protein>
    <recommendedName>
        <fullName evidence="4">Antitoxin</fullName>
    </recommendedName>
</protein>
<evidence type="ECO:0008006" key="4">
    <source>
        <dbReference type="Google" id="ProtNLM"/>
    </source>
</evidence>
<dbReference type="InterPro" id="IPR036165">
    <property type="entry name" value="YefM-like_sf"/>
</dbReference>
<evidence type="ECO:0000256" key="2">
    <source>
        <dbReference type="SAM" id="MobiDB-lite"/>
    </source>
</evidence>
<sequence>MKTIKMENTNNILAKYAYQAISEPIIMTKKDKPVVALISIEDMDWETISLSMNPEFISIIEDSRKQHKQNSGITSQQMRERLNLKK</sequence>
<evidence type="ECO:0000256" key="1">
    <source>
        <dbReference type="ARBA" id="ARBA00009981"/>
    </source>
</evidence>
<dbReference type="SUPFAM" id="SSF143120">
    <property type="entry name" value="YefM-like"/>
    <property type="match status" value="1"/>
</dbReference>
<dbReference type="AlphaFoldDB" id="X1FSR0"/>